<evidence type="ECO:0000259" key="1">
    <source>
        <dbReference type="Pfam" id="PF04127"/>
    </source>
</evidence>
<dbReference type="AlphaFoldDB" id="A0A7G9YQN7"/>
<sequence>MYPDLAVVGFKLETASGDVLIERAKAAMDRYGLFMVVANTVESMGGDAGEVWIITEGERDLIHTDGTKDAIAGAIFDCVERVVGLVGHRPQQ</sequence>
<proteinExistence type="predicted"/>
<dbReference type="Pfam" id="PF04127">
    <property type="entry name" value="DFP"/>
    <property type="match status" value="1"/>
</dbReference>
<gene>
    <name evidence="2" type="primary">coaBC</name>
    <name evidence="2" type="ORF">ILAIMCOM_00003</name>
</gene>
<dbReference type="GO" id="GO:0003824">
    <property type="term" value="F:catalytic activity"/>
    <property type="evidence" value="ECO:0007669"/>
    <property type="project" value="UniProtKB-ARBA"/>
</dbReference>
<name>A0A7G9YQN7_9EURY</name>
<dbReference type="SUPFAM" id="SSF102645">
    <property type="entry name" value="CoaB-like"/>
    <property type="match status" value="1"/>
</dbReference>
<accession>A0A7G9YQN7</accession>
<reference evidence="2" key="1">
    <citation type="submission" date="2020-06" db="EMBL/GenBank/DDBJ databases">
        <title>Unique genomic features of the anaerobic methanotrophic archaea.</title>
        <authorList>
            <person name="Chadwick G.L."/>
            <person name="Skennerton C.T."/>
            <person name="Laso-Perez R."/>
            <person name="Leu A.O."/>
            <person name="Speth D.R."/>
            <person name="Yu H."/>
            <person name="Morgan-Lang C."/>
            <person name="Hatzenpichler R."/>
            <person name="Goudeau D."/>
            <person name="Malmstrom R."/>
            <person name="Brazelton W.J."/>
            <person name="Woyke T."/>
            <person name="Hallam S.J."/>
            <person name="Tyson G.W."/>
            <person name="Wegener G."/>
            <person name="Boetius A."/>
            <person name="Orphan V."/>
        </authorList>
    </citation>
    <scope>NUCLEOTIDE SEQUENCE</scope>
</reference>
<dbReference type="InterPro" id="IPR007085">
    <property type="entry name" value="DNA/pantothenate-metab_flavo_C"/>
</dbReference>
<dbReference type="EMBL" id="MT631422">
    <property type="protein sequence ID" value="QNO50321.1"/>
    <property type="molecule type" value="Genomic_DNA"/>
</dbReference>
<dbReference type="Gene3D" id="3.40.50.10300">
    <property type="entry name" value="CoaB-like"/>
    <property type="match status" value="1"/>
</dbReference>
<evidence type="ECO:0000313" key="2">
    <source>
        <dbReference type="EMBL" id="QNO50321.1"/>
    </source>
</evidence>
<dbReference type="GO" id="GO:0015937">
    <property type="term" value="P:coenzyme A biosynthetic process"/>
    <property type="evidence" value="ECO:0007669"/>
    <property type="project" value="UniProtKB-ARBA"/>
</dbReference>
<dbReference type="InterPro" id="IPR035929">
    <property type="entry name" value="CoaB-like_sf"/>
</dbReference>
<feature type="domain" description="DNA/pantothenate metabolism flavoprotein C-terminal" evidence="1">
    <location>
        <begin position="6"/>
        <end position="80"/>
    </location>
</feature>
<protein>
    <submittedName>
        <fullName evidence="2">Coenzyme A biosynthesis bifunctional protein CoaBC</fullName>
    </submittedName>
</protein>
<organism evidence="2">
    <name type="scientific">Candidatus Methanogaster sp. ANME-2c ERB4</name>
    <dbReference type="NCBI Taxonomy" id="2759911"/>
    <lineage>
        <taxon>Archaea</taxon>
        <taxon>Methanobacteriati</taxon>
        <taxon>Methanobacteriota</taxon>
        <taxon>Stenosarchaea group</taxon>
        <taxon>Methanomicrobia</taxon>
        <taxon>Methanosarcinales</taxon>
        <taxon>ANME-2 cluster</taxon>
        <taxon>Candidatus Methanogasteraceae</taxon>
        <taxon>Candidatus Methanogaster</taxon>
    </lineage>
</organism>